<organism evidence="2 3">
    <name type="scientific">Olea europaea subsp. europaea</name>
    <dbReference type="NCBI Taxonomy" id="158383"/>
    <lineage>
        <taxon>Eukaryota</taxon>
        <taxon>Viridiplantae</taxon>
        <taxon>Streptophyta</taxon>
        <taxon>Embryophyta</taxon>
        <taxon>Tracheophyta</taxon>
        <taxon>Spermatophyta</taxon>
        <taxon>Magnoliopsida</taxon>
        <taxon>eudicotyledons</taxon>
        <taxon>Gunneridae</taxon>
        <taxon>Pentapetalae</taxon>
        <taxon>asterids</taxon>
        <taxon>lamiids</taxon>
        <taxon>Lamiales</taxon>
        <taxon>Oleaceae</taxon>
        <taxon>Oleeae</taxon>
        <taxon>Olea</taxon>
    </lineage>
</organism>
<feature type="region of interest" description="Disordered" evidence="1">
    <location>
        <begin position="576"/>
        <end position="602"/>
    </location>
</feature>
<feature type="region of interest" description="Disordered" evidence="1">
    <location>
        <begin position="120"/>
        <end position="141"/>
    </location>
</feature>
<proteinExistence type="predicted"/>
<feature type="region of interest" description="Disordered" evidence="1">
    <location>
        <begin position="50"/>
        <end position="74"/>
    </location>
</feature>
<dbReference type="Gramene" id="OE9A036684T1">
    <property type="protein sequence ID" value="OE9A036684C1"/>
    <property type="gene ID" value="OE9A036684"/>
</dbReference>
<comment type="caution">
    <text evidence="2">The sequence shown here is derived from an EMBL/GenBank/DDBJ whole genome shotgun (WGS) entry which is preliminary data.</text>
</comment>
<dbReference type="OrthoDB" id="1908535at2759"/>
<dbReference type="PANTHER" id="PTHR33697:SF10">
    <property type="entry name" value="PWWP DOMAIN-CONTAINING PROTEIN"/>
    <property type="match status" value="1"/>
</dbReference>
<gene>
    <name evidence="2" type="ORF">OLEA9_A036684</name>
</gene>
<dbReference type="EMBL" id="CACTIH010001894">
    <property type="protein sequence ID" value="CAA2967902.1"/>
    <property type="molecule type" value="Genomic_DNA"/>
</dbReference>
<feature type="region of interest" description="Disordered" evidence="1">
    <location>
        <begin position="381"/>
        <end position="479"/>
    </location>
</feature>
<evidence type="ECO:0000313" key="2">
    <source>
        <dbReference type="EMBL" id="CAA2967902.1"/>
    </source>
</evidence>
<accession>A0A8S0QLE1</accession>
<protein>
    <submittedName>
        <fullName evidence="2">Uncharacterized protein</fullName>
    </submittedName>
</protein>
<dbReference type="Proteomes" id="UP000594638">
    <property type="component" value="Unassembled WGS sequence"/>
</dbReference>
<name>A0A8S0QLE1_OLEEU</name>
<dbReference type="PANTHER" id="PTHR33697">
    <property type="entry name" value="T17B22.17 PROTEIN-RELATED"/>
    <property type="match status" value="1"/>
</dbReference>
<feature type="compositionally biased region" description="Polar residues" evidence="1">
    <location>
        <begin position="385"/>
        <end position="394"/>
    </location>
</feature>
<sequence>MGENGGGSRVWKQRNIESRDWCNFGECSRKTRPCQDFRPMKHLNYGQGENASLSAIGPEKQEQEISHKRSGEVQEGTGCKKKRSYCLHLPEGANSGSKHSVFHPQSIKIQSDIFEETISSTSTKSGSAAIDSEDPEREEVLQPTMPASRDLGQLRKRNFKEHNEAHCLTVSPPNYPIECTVREKKLKLKMELKTRDLSRRTVVLPIGNVSLNLSADFEDQSVDKFEMKTEDSLGLGASEIHHRNGLETALIDVDLTVETSYRAEHVPFVCLVSKLNRKAILGHPIEIEEIADSSQTCAKFHQLVWRTSKRSPVIYVTNSCVSSTAMDEQALRGGLRENILAGEQKFSKKPGQFKQGTVPLRRTCVPVKHIFRIKPSVQNALPGHSQCTDSQPTDCDSVRDPILVKRKGAPKKLLAKGSLESRSKKTKGSSTSSKGNASRVTHTNMPVGDAENHMFIQEYPPSNFMSPSPNDSSTNSRGGDVVEAVSNVYGHEIEFHKQAPASKSISNTIQASAEHELALPFESLPVKNGQVFGDCKWGPIRLPGACDEGGRIYLYLYELRWWRNRLNRRFSTSASKMPSEMHSFEETRPDEDGCLRAAGGED</sequence>
<dbReference type="AlphaFoldDB" id="A0A8S0QLE1"/>
<feature type="compositionally biased region" description="Basic residues" evidence="1">
    <location>
        <begin position="404"/>
        <end position="414"/>
    </location>
</feature>
<reference evidence="2 3" key="1">
    <citation type="submission" date="2019-12" db="EMBL/GenBank/DDBJ databases">
        <authorList>
            <person name="Alioto T."/>
            <person name="Alioto T."/>
            <person name="Gomez Garrido J."/>
        </authorList>
    </citation>
    <scope>NUCLEOTIDE SEQUENCE [LARGE SCALE GENOMIC DNA]</scope>
</reference>
<feature type="compositionally biased region" description="Basic and acidic residues" evidence="1">
    <location>
        <begin position="59"/>
        <end position="72"/>
    </location>
</feature>
<keyword evidence="3" id="KW-1185">Reference proteome</keyword>
<feature type="compositionally biased region" description="Basic and acidic residues" evidence="1">
    <location>
        <begin position="582"/>
        <end position="594"/>
    </location>
</feature>
<feature type="compositionally biased region" description="Polar residues" evidence="1">
    <location>
        <begin position="463"/>
        <end position="477"/>
    </location>
</feature>
<dbReference type="InterPro" id="IPR044679">
    <property type="entry name" value="PWWP2-like"/>
</dbReference>
<evidence type="ECO:0000256" key="1">
    <source>
        <dbReference type="SAM" id="MobiDB-lite"/>
    </source>
</evidence>
<evidence type="ECO:0000313" key="3">
    <source>
        <dbReference type="Proteomes" id="UP000594638"/>
    </source>
</evidence>